<protein>
    <submittedName>
        <fullName evidence="1">Hyp24</fullName>
    </submittedName>
</protein>
<proteinExistence type="predicted"/>
<dbReference type="Proteomes" id="UP000017559">
    <property type="component" value="Mitochondrion"/>
</dbReference>
<reference key="2">
    <citation type="journal article" date="2012" name="Fungal Biol.">
        <title>The mitochondrial genome of Moniliophthora roreri, the frosty pod rot pathogen of cacao.</title>
        <authorList>
            <person name="Costa G.G.L."/>
            <person name="Cabrera O.G."/>
            <person name="Tiburcio R.A."/>
            <person name="Medrano F.J."/>
            <person name="Carazzolle M.F."/>
            <person name="Thomazella D.P.T."/>
            <person name="Schuster S.C."/>
            <person name="Carlson J.E."/>
            <person name="Guiltinan M.J."/>
            <person name="Bailey B.A."/>
            <person name="Mieczkowski P."/>
            <person name="Pereira G.A.G."/>
            <person name="Meinhardt L.W."/>
        </authorList>
    </citation>
    <scope>NUCLEOTIDE SEQUENCE [LARGE SCALE GENOMIC DNA]</scope>
    <source>
        <strain>MCA 2997</strain>
    </source>
</reference>
<evidence type="ECO:0000313" key="1">
    <source>
        <dbReference type="EMBL" id="ADO51607.1"/>
    </source>
</evidence>
<evidence type="ECO:0000313" key="2">
    <source>
        <dbReference type="Proteomes" id="UP000017559"/>
    </source>
</evidence>
<geneLocation type="mitochondrion" evidence="1"/>
<sequence length="75" mass="8481">MLLLSPQRTESASPLLLRKSELYSSLPFPFVAKLGKRSRELSRNKRGAGKGSVVERIWSFPYLFIFLSAEQALPI</sequence>
<dbReference type="EMBL" id="HQ259115">
    <property type="protein sequence ID" value="ADO51607.1"/>
    <property type="molecule type" value="Genomic_DNA"/>
</dbReference>
<gene>
    <name evidence="1" type="primary">hyp24</name>
</gene>
<reference evidence="1" key="1">
    <citation type="submission" date="2010-09" db="EMBL/GenBank/DDBJ databases">
        <authorList>
            <person name="Garcia O."/>
            <person name="Costa G.G.L."/>
            <person name="Tiburcio R.A."/>
            <person name="Medrano F.J."/>
            <person name="Carazzolle M.F."/>
            <person name="Thomazella D.T."/>
            <person name="Schuster S.C."/>
            <person name="Carlson J.E."/>
            <person name="Guiltinan M.J."/>
            <person name="Bailey B.A."/>
            <person name="Mieckowski P."/>
            <person name="Pereira G.A.G."/>
            <person name="Meinhardt L.W."/>
        </authorList>
    </citation>
    <scope>NUCLEOTIDE SEQUENCE</scope>
</reference>
<dbReference type="GeneID" id="10446059"/>
<dbReference type="AlphaFoldDB" id="F2WVM3"/>
<keyword evidence="2" id="KW-1185">Reference proteome</keyword>
<keyword evidence="1" id="KW-0496">Mitochondrion</keyword>
<accession>F2WVM3</accession>
<name>F2WVM3_MONRO</name>
<organism>
    <name type="scientific">Moniliophthora roreri (strain MCA 2997)</name>
    <name type="common">Cocoa frosty pod rot fungus</name>
    <name type="synonym">Crinipellis roreri</name>
    <dbReference type="NCBI Taxonomy" id="1381753"/>
    <lineage>
        <taxon>Eukaryota</taxon>
        <taxon>Fungi</taxon>
        <taxon>Dikarya</taxon>
        <taxon>Basidiomycota</taxon>
        <taxon>Agaricomycotina</taxon>
        <taxon>Agaricomycetes</taxon>
        <taxon>Agaricomycetidae</taxon>
        <taxon>Agaricales</taxon>
        <taxon>Marasmiineae</taxon>
        <taxon>Marasmiaceae</taxon>
        <taxon>Moniliophthora</taxon>
    </lineage>
</organism>
<dbReference type="RefSeq" id="YP_004376394.1">
    <property type="nucleotide sequence ID" value="NC_015400.1"/>
</dbReference>